<dbReference type="PROSITE" id="PS51781">
    <property type="entry name" value="SH3B"/>
    <property type="match status" value="1"/>
</dbReference>
<dbReference type="EMBL" id="JADIMS010000071">
    <property type="protein sequence ID" value="MBO8450340.1"/>
    <property type="molecule type" value="Genomic_DNA"/>
</dbReference>
<protein>
    <submittedName>
        <fullName evidence="3">SH3 domain-containing protein</fullName>
    </submittedName>
</protein>
<dbReference type="Proteomes" id="UP000823616">
    <property type="component" value="Unassembled WGS sequence"/>
</dbReference>
<accession>A0A9D9ENS7</accession>
<evidence type="ECO:0000259" key="2">
    <source>
        <dbReference type="PROSITE" id="PS51781"/>
    </source>
</evidence>
<dbReference type="Pfam" id="PF08239">
    <property type="entry name" value="SH3_3"/>
    <property type="match status" value="1"/>
</dbReference>
<dbReference type="InterPro" id="IPR003646">
    <property type="entry name" value="SH3-like_bac-type"/>
</dbReference>
<feature type="domain" description="SH3b" evidence="2">
    <location>
        <begin position="99"/>
        <end position="175"/>
    </location>
</feature>
<keyword evidence="1" id="KW-0732">Signal</keyword>
<evidence type="ECO:0000256" key="1">
    <source>
        <dbReference type="SAM" id="SignalP"/>
    </source>
</evidence>
<reference evidence="3" key="1">
    <citation type="submission" date="2020-10" db="EMBL/GenBank/DDBJ databases">
        <authorList>
            <person name="Gilroy R."/>
        </authorList>
    </citation>
    <scope>NUCLEOTIDE SEQUENCE</scope>
    <source>
        <strain evidence="3">B3-4054</strain>
    </source>
</reference>
<evidence type="ECO:0000313" key="3">
    <source>
        <dbReference type="EMBL" id="MBO8450340.1"/>
    </source>
</evidence>
<dbReference type="AlphaFoldDB" id="A0A9D9ENS7"/>
<feature type="chain" id="PRO_5038889275" evidence="1">
    <location>
        <begin position="28"/>
        <end position="444"/>
    </location>
</feature>
<gene>
    <name evidence="3" type="ORF">IAA96_04460</name>
</gene>
<sequence length="444" mass="48742">MKSTMPFPVFFAALALCALFPSCSRYEGYGVMNWSVPELDLYAGDVVPVCIRSNISNLYVIELPSSGHGRQEIPLWQLSLYPSRARAERAAEEGQEFRHLYASVKTDGLPVREEPDNTARQVYRLRRNEVLKITGTGEGVDVYAGNSPLEGQWYTVMTEDGTQGWCFSYNLTVFDEREGAPVSGGETSGPEEDATLQYILSRTWYPSYYRAMLESHTVDISRINPAWGFFPGPDSRIARIEEEEGAVSFPYTGISADGAGTYRFDGSSLSVELRRGGTLAVQFTDEFGMPAARYFAALDTTPERMIRDETGRRAQQLARIRGAGPRFVSGNYGVLQFTGENGFLWSGYSLLVPSVIPRGAGAGGTAEIRCFLSGQLSGTYDGVLSLQFEGRGGWIHFLYSFSPDGLRLEPVSPANVSDNIVLSRDISPTVIFFYAESGTGEAGG</sequence>
<proteinExistence type="predicted"/>
<evidence type="ECO:0000313" key="4">
    <source>
        <dbReference type="Proteomes" id="UP000823616"/>
    </source>
</evidence>
<comment type="caution">
    <text evidence="3">The sequence shown here is derived from an EMBL/GenBank/DDBJ whole genome shotgun (WGS) entry which is preliminary data.</text>
</comment>
<reference evidence="3" key="2">
    <citation type="journal article" date="2021" name="PeerJ">
        <title>Extensive microbial diversity within the chicken gut microbiome revealed by metagenomics and culture.</title>
        <authorList>
            <person name="Gilroy R."/>
            <person name="Ravi A."/>
            <person name="Getino M."/>
            <person name="Pursley I."/>
            <person name="Horton D.L."/>
            <person name="Alikhan N.F."/>
            <person name="Baker D."/>
            <person name="Gharbi K."/>
            <person name="Hall N."/>
            <person name="Watson M."/>
            <person name="Adriaenssens E.M."/>
            <person name="Foster-Nyarko E."/>
            <person name="Jarju S."/>
            <person name="Secka A."/>
            <person name="Antonio M."/>
            <person name="Oren A."/>
            <person name="Chaudhuri R.R."/>
            <person name="La Ragione R."/>
            <person name="Hildebrand F."/>
            <person name="Pallen M.J."/>
        </authorList>
    </citation>
    <scope>NUCLEOTIDE SEQUENCE</scope>
    <source>
        <strain evidence="3">B3-4054</strain>
    </source>
</reference>
<feature type="signal peptide" evidence="1">
    <location>
        <begin position="1"/>
        <end position="27"/>
    </location>
</feature>
<name>A0A9D9ENS7_9SPIR</name>
<organism evidence="3 4">
    <name type="scientific">Candidatus Avitreponema avistercoris</name>
    <dbReference type="NCBI Taxonomy" id="2840705"/>
    <lineage>
        <taxon>Bacteria</taxon>
        <taxon>Pseudomonadati</taxon>
        <taxon>Spirochaetota</taxon>
        <taxon>Spirochaetia</taxon>
        <taxon>Spirochaetales</taxon>
        <taxon>Candidatus Avitreponema</taxon>
    </lineage>
</organism>
<dbReference type="Gene3D" id="2.30.30.40">
    <property type="entry name" value="SH3 Domains"/>
    <property type="match status" value="1"/>
</dbReference>